<dbReference type="Proteomes" id="UP001530400">
    <property type="component" value="Unassembled WGS sequence"/>
</dbReference>
<dbReference type="SUPFAM" id="SSF90002">
    <property type="entry name" value="Hypothetical protein YjiA, C-terminal domain"/>
    <property type="match status" value="1"/>
</dbReference>
<dbReference type="GO" id="GO:0000166">
    <property type="term" value="F:nucleotide binding"/>
    <property type="evidence" value="ECO:0007669"/>
    <property type="project" value="UniProtKB-KW"/>
</dbReference>
<protein>
    <recommendedName>
        <fullName evidence="6">CobW C-terminal domain-containing protein</fullName>
    </recommendedName>
</protein>
<dbReference type="PANTHER" id="PTHR43603:SF1">
    <property type="entry name" value="ZINC-REGULATED GTPASE METALLOPROTEIN ACTIVATOR 1"/>
    <property type="match status" value="1"/>
</dbReference>
<sequence>MSRKAREDKSSWLVPDIYVFVGDFGPFKARNNAAITDALVILTSTLNGVGKKEAKAAAAKDSEDGEKNYTHPMHGYAGCAQSILLGKDIYSSSNNDDDKKQGGNDGWYLEKKFQRIIVVDVAAMVEAKEDNDIDARAEALNDMIQKEMESSEPNKGFGKKLFRLLQRLHLEHVTLAAEGDLCCLLLKLYDAFVREDRTTSVATNIFLIHPNLPASFVNSVLVPMGNQQRRVPKSKQSMDVRLIFQDEKTRDKRLEMIRHVFPNVASNIVSEGCGLSLLLSIFCKNNSAGTLRQYDPEFCDTMGRSLFLSTLAVEMNKYSKQYECTTEDVTADLLKVEYITNETDNPDVKNTDWAKCERHIGGLVLRGNRCVLVRSLSRKWDGMRLPSVLPKDSESPVDTAIRAIVELTEVEASEVKPLEMVPPVTVYAPNGRNIVMQLYPLYATAPPPDGALEDADLEDDESPYDWYLFEKAVKRLDERSIAALRSMSSILVEAANVGIVPCKWGGVFGQEAATRIATSTTDVALTALTVEAEEWKPSREGDMLRDVRKANADILSRISASRKEGQPHKLPVTLLSGFLGSGKTTLMSHILANYEGLKIAILVNDMGEINIDAALLTKHSVSITQKEHHMVEMSNGCICCTLREDLLVEVAKIAAQGTFDYLLIESTGVSEPMPVAETFTFEDSTGLCLGDIAQIDTLVTVVDGSRFLSELDSIQTLKDRDWQADPEDQRTISHLLCDQVEFANVIIVNKCDRINVDERNQVKCLIQQMNPSAQLIESTFSKVPLDRVLGTGLFSMSDAERHDGWLKEARIGEHTPETLEYGISSLTYRARRPFWSHKLGLAFEGMLEQKPPFDTSIVLRSKGIVWLASFNGIQGEFSLAGNHFSLTPGNPWWAEIDKELWPEGLEEAIKPLWDENHGDRQQEIVIIGQELDRDAVTNALDACLLDDKEMALGEESWSHMSVDAGDPFYEDWYYAIEASTVVGDDTEHGHSHEHHHEE</sequence>
<dbReference type="SMART" id="SM00833">
    <property type="entry name" value="CobW_C"/>
    <property type="match status" value="1"/>
</dbReference>
<dbReference type="InterPro" id="IPR015797">
    <property type="entry name" value="NUDIX_hydrolase-like_dom_sf"/>
</dbReference>
<evidence type="ECO:0000256" key="4">
    <source>
        <dbReference type="ARBA" id="ARBA00034320"/>
    </source>
</evidence>
<dbReference type="CDD" id="cd03112">
    <property type="entry name" value="CobW-like"/>
    <property type="match status" value="1"/>
</dbReference>
<evidence type="ECO:0000256" key="1">
    <source>
        <dbReference type="ARBA" id="ARBA00022741"/>
    </source>
</evidence>
<keyword evidence="8" id="KW-1185">Reference proteome</keyword>
<dbReference type="EMBL" id="JALLPJ020001343">
    <property type="protein sequence ID" value="KAL3768611.1"/>
    <property type="molecule type" value="Genomic_DNA"/>
</dbReference>
<evidence type="ECO:0000256" key="3">
    <source>
        <dbReference type="ARBA" id="ARBA00023186"/>
    </source>
</evidence>
<dbReference type="InterPro" id="IPR051927">
    <property type="entry name" value="Zn_Chap_cDPG_Synth"/>
</dbReference>
<dbReference type="SUPFAM" id="SSF55811">
    <property type="entry name" value="Nudix"/>
    <property type="match status" value="1"/>
</dbReference>
<evidence type="ECO:0000256" key="2">
    <source>
        <dbReference type="ARBA" id="ARBA00022801"/>
    </source>
</evidence>
<dbReference type="PANTHER" id="PTHR43603">
    <property type="entry name" value="COBW DOMAIN-CONTAINING PROTEIN DDB_G0274527"/>
    <property type="match status" value="1"/>
</dbReference>
<dbReference type="InterPro" id="IPR036627">
    <property type="entry name" value="CobW-likC_sf"/>
</dbReference>
<reference evidence="7 8" key="1">
    <citation type="submission" date="2024-10" db="EMBL/GenBank/DDBJ databases">
        <title>Updated reference genomes for cyclostephanoid diatoms.</title>
        <authorList>
            <person name="Roberts W.R."/>
            <person name="Alverson A.J."/>
        </authorList>
    </citation>
    <scope>NUCLEOTIDE SEQUENCE [LARGE SCALE GENOMIC DNA]</scope>
    <source>
        <strain evidence="7 8">AJA010-31</strain>
    </source>
</reference>
<name>A0ABD3N0M5_9STRA</name>
<dbReference type="Gene3D" id="3.30.1220.10">
    <property type="entry name" value="CobW-like, C-terminal domain"/>
    <property type="match status" value="1"/>
</dbReference>
<comment type="similarity">
    <text evidence="4">Belongs to the SIMIBI class G3E GTPase family. ZNG1 subfamily.</text>
</comment>
<accession>A0ABD3N0M5</accession>
<dbReference type="SUPFAM" id="SSF52540">
    <property type="entry name" value="P-loop containing nucleoside triphosphate hydrolases"/>
    <property type="match status" value="1"/>
</dbReference>
<evidence type="ECO:0000259" key="6">
    <source>
        <dbReference type="SMART" id="SM00833"/>
    </source>
</evidence>
<dbReference type="Gene3D" id="3.40.50.300">
    <property type="entry name" value="P-loop containing nucleotide triphosphate hydrolases"/>
    <property type="match status" value="1"/>
</dbReference>
<keyword evidence="1" id="KW-0547">Nucleotide-binding</keyword>
<comment type="caution">
    <text evidence="7">The sequence shown here is derived from an EMBL/GenBank/DDBJ whole genome shotgun (WGS) entry which is preliminary data.</text>
</comment>
<dbReference type="InterPro" id="IPR003495">
    <property type="entry name" value="CobW/HypB/UreG_nucleotide-bd"/>
</dbReference>
<dbReference type="AlphaFoldDB" id="A0ABD3N0M5"/>
<keyword evidence="2" id="KW-0378">Hydrolase</keyword>
<dbReference type="InterPro" id="IPR027417">
    <property type="entry name" value="P-loop_NTPase"/>
</dbReference>
<gene>
    <name evidence="7" type="ORF">ACHAWO_009630</name>
</gene>
<keyword evidence="3" id="KW-0143">Chaperone</keyword>
<organism evidence="7 8">
    <name type="scientific">Cyclotella atomus</name>
    <dbReference type="NCBI Taxonomy" id="382360"/>
    <lineage>
        <taxon>Eukaryota</taxon>
        <taxon>Sar</taxon>
        <taxon>Stramenopiles</taxon>
        <taxon>Ochrophyta</taxon>
        <taxon>Bacillariophyta</taxon>
        <taxon>Coscinodiscophyceae</taxon>
        <taxon>Thalassiosirophycidae</taxon>
        <taxon>Stephanodiscales</taxon>
        <taxon>Stephanodiscaceae</taxon>
        <taxon>Cyclotella</taxon>
    </lineage>
</organism>
<proteinExistence type="inferred from homology"/>
<dbReference type="GO" id="GO:0016787">
    <property type="term" value="F:hydrolase activity"/>
    <property type="evidence" value="ECO:0007669"/>
    <property type="project" value="UniProtKB-KW"/>
</dbReference>
<comment type="catalytic activity">
    <reaction evidence="5">
        <text>GTP + H2O = GDP + phosphate + H(+)</text>
        <dbReference type="Rhea" id="RHEA:19669"/>
        <dbReference type="ChEBI" id="CHEBI:15377"/>
        <dbReference type="ChEBI" id="CHEBI:15378"/>
        <dbReference type="ChEBI" id="CHEBI:37565"/>
        <dbReference type="ChEBI" id="CHEBI:43474"/>
        <dbReference type="ChEBI" id="CHEBI:58189"/>
    </reaction>
    <physiologicalReaction direction="left-to-right" evidence="5">
        <dbReference type="Rhea" id="RHEA:19670"/>
    </physiologicalReaction>
</comment>
<evidence type="ECO:0000313" key="8">
    <source>
        <dbReference type="Proteomes" id="UP001530400"/>
    </source>
</evidence>
<evidence type="ECO:0000313" key="7">
    <source>
        <dbReference type="EMBL" id="KAL3768611.1"/>
    </source>
</evidence>
<dbReference type="InterPro" id="IPR011629">
    <property type="entry name" value="CobW-like_C"/>
</dbReference>
<dbReference type="Pfam" id="PF07683">
    <property type="entry name" value="CobW_C"/>
    <property type="match status" value="1"/>
</dbReference>
<evidence type="ECO:0000256" key="5">
    <source>
        <dbReference type="ARBA" id="ARBA00049117"/>
    </source>
</evidence>
<feature type="domain" description="CobW C-terminal" evidence="6">
    <location>
        <begin position="823"/>
        <end position="944"/>
    </location>
</feature>
<dbReference type="Pfam" id="PF02492">
    <property type="entry name" value="cobW"/>
    <property type="match status" value="1"/>
</dbReference>